<dbReference type="Gene3D" id="3.50.80.20">
    <property type="entry name" value="D-Ala-D-Ala carboxypeptidase C, peptidase S13"/>
    <property type="match status" value="1"/>
</dbReference>
<dbReference type="PANTHER" id="PTHR30023">
    <property type="entry name" value="D-ALANYL-D-ALANINE CARBOXYPEPTIDASE"/>
    <property type="match status" value="1"/>
</dbReference>
<proteinExistence type="inferred from homology"/>
<name>A0A840Q4N1_URETH</name>
<accession>A0A840Q4N1</accession>
<dbReference type="Pfam" id="PF02113">
    <property type="entry name" value="Peptidase_S13"/>
    <property type="match status" value="1"/>
</dbReference>
<dbReference type="GO" id="GO:0009002">
    <property type="term" value="F:serine-type D-Ala-D-Ala carboxypeptidase activity"/>
    <property type="evidence" value="ECO:0007669"/>
    <property type="project" value="UniProtKB-EC"/>
</dbReference>
<dbReference type="RefSeq" id="WP_016839000.1">
    <property type="nucleotide sequence ID" value="NZ_JACHGZ010000033.1"/>
</dbReference>
<keyword evidence="4" id="KW-1185">Reference proteome</keyword>
<dbReference type="EC" id="3.4.16.4" evidence="3"/>
<dbReference type="GO" id="GO:0000270">
    <property type="term" value="P:peptidoglycan metabolic process"/>
    <property type="evidence" value="ECO:0007669"/>
    <property type="project" value="TreeGrafter"/>
</dbReference>
<dbReference type="InterPro" id="IPR012338">
    <property type="entry name" value="Beta-lactam/transpept-like"/>
</dbReference>
<dbReference type="EMBL" id="JACHGZ010000033">
    <property type="protein sequence ID" value="MBB5149956.1"/>
    <property type="molecule type" value="Genomic_DNA"/>
</dbReference>
<keyword evidence="3" id="KW-0645">Protease</keyword>
<dbReference type="GO" id="GO:0006508">
    <property type="term" value="P:proteolysis"/>
    <property type="evidence" value="ECO:0007669"/>
    <property type="project" value="InterPro"/>
</dbReference>
<dbReference type="Proteomes" id="UP000557217">
    <property type="component" value="Unassembled WGS sequence"/>
</dbReference>
<evidence type="ECO:0000256" key="1">
    <source>
        <dbReference type="ARBA" id="ARBA00006096"/>
    </source>
</evidence>
<reference evidence="3 4" key="1">
    <citation type="submission" date="2020-08" db="EMBL/GenBank/DDBJ databases">
        <title>Genomic Encyclopedia of Type Strains, Phase IV (KMG-IV): sequencing the most valuable type-strain genomes for metagenomic binning, comparative biology and taxonomic classification.</title>
        <authorList>
            <person name="Goeker M."/>
        </authorList>
    </citation>
    <scope>NUCLEOTIDE SEQUENCE [LARGE SCALE GENOMIC DNA]</scope>
    <source>
        <strain evidence="3 4">DSM 10633</strain>
    </source>
</reference>
<dbReference type="NCBIfam" id="TIGR00666">
    <property type="entry name" value="PBP4"/>
    <property type="match status" value="1"/>
</dbReference>
<dbReference type="InterPro" id="IPR000667">
    <property type="entry name" value="Peptidase_S13"/>
</dbReference>
<dbReference type="Gene3D" id="3.40.710.10">
    <property type="entry name" value="DD-peptidase/beta-lactamase superfamily"/>
    <property type="match status" value="2"/>
</dbReference>
<dbReference type="SUPFAM" id="SSF56601">
    <property type="entry name" value="beta-lactamase/transpeptidase-like"/>
    <property type="match status" value="1"/>
</dbReference>
<dbReference type="EC" id="3.4.21.-" evidence="3"/>
<dbReference type="AlphaFoldDB" id="A0A840Q4N1"/>
<dbReference type="PRINTS" id="PR00922">
    <property type="entry name" value="DADACBPTASE3"/>
</dbReference>
<keyword evidence="3" id="KW-0121">Carboxypeptidase</keyword>
<organism evidence="3 4">
    <name type="scientific">Ureibacillus thermosphaericus</name>
    <dbReference type="NCBI Taxonomy" id="51173"/>
    <lineage>
        <taxon>Bacteria</taxon>
        <taxon>Bacillati</taxon>
        <taxon>Bacillota</taxon>
        <taxon>Bacilli</taxon>
        <taxon>Bacillales</taxon>
        <taxon>Caryophanaceae</taxon>
        <taxon>Ureibacillus</taxon>
    </lineage>
</organism>
<keyword evidence="2 3" id="KW-0378">Hydrolase</keyword>
<evidence type="ECO:0000256" key="2">
    <source>
        <dbReference type="ARBA" id="ARBA00022801"/>
    </source>
</evidence>
<dbReference type="PANTHER" id="PTHR30023:SF0">
    <property type="entry name" value="PENICILLIN-SENSITIVE CARBOXYPEPTIDASE A"/>
    <property type="match status" value="1"/>
</dbReference>
<gene>
    <name evidence="3" type="ORF">HNR36_002355</name>
</gene>
<sequence>MKKQCVLCIVIVFFFFQYLHPSQAMSLHEKITHHLGTKDISVSIRDLETGQLLYTKNGDIGMKPASTLKLLTSASALHVLGQQHQFATEVYIDGKVNNGELQGNLYVKGKGDPTFQKKHFLQIADILKLLGIYSVRGNLYGDDFYFNGEALSPGVSKEDESFYYASRISALTMSPDGDYDAGTLIVHVIPTSIGNKPIIQTEPNDSGMILLNYAMTVPSNNKNTIEIIRKYHSNEVVISGNIPLGASHKDWVTLYDPTLNTLEALKITLEEEGIAFYETSVVRKSVPKNATLIYRKQSPPLKYINHTFLKLSNNSIADILVKTMGQKVYGNGNFENGLKVIQQYGKDLGLKMEQWKFEDGSGISHYNRTTANELTNLLVKVQEEPFFPIFFSSLPVGGDTNRQIGGSLRERYLGEHLKNRVFAKTGHITGVYTLAGYVKANSGKMYAFAIMTQYQTTNKIKDIDKVVESIIEQY</sequence>
<comment type="similarity">
    <text evidence="1">Belongs to the peptidase S13 family.</text>
</comment>
<evidence type="ECO:0000313" key="4">
    <source>
        <dbReference type="Proteomes" id="UP000557217"/>
    </source>
</evidence>
<evidence type="ECO:0000313" key="3">
    <source>
        <dbReference type="EMBL" id="MBB5149956.1"/>
    </source>
</evidence>
<comment type="caution">
    <text evidence="3">The sequence shown here is derived from an EMBL/GenBank/DDBJ whole genome shotgun (WGS) entry which is preliminary data.</text>
</comment>
<protein>
    <submittedName>
        <fullName evidence="3">D-alanyl-D-alanine carboxypeptidase/D-alanyl-D-alanine-endopeptidase (Penicillin-binding protein 4)</fullName>
        <ecNumber evidence="3">3.4.16.4</ecNumber>
        <ecNumber evidence="3">3.4.21.-</ecNumber>
    </submittedName>
</protein>